<dbReference type="Proteomes" id="UP000185511">
    <property type="component" value="Chromosome"/>
</dbReference>
<dbReference type="RefSeq" id="WP_083682970.1">
    <property type="nucleotide sequence ID" value="NZ_CP016076.1"/>
</dbReference>
<accession>A0AAC9LAH5</accession>
<evidence type="ECO:0000256" key="1">
    <source>
        <dbReference type="SAM" id="Phobius"/>
    </source>
</evidence>
<feature type="transmembrane region" description="Helical" evidence="1">
    <location>
        <begin position="31"/>
        <end position="57"/>
    </location>
</feature>
<evidence type="ECO:0000313" key="3">
    <source>
        <dbReference type="Proteomes" id="UP000185511"/>
    </source>
</evidence>
<dbReference type="EMBL" id="CP016076">
    <property type="protein sequence ID" value="APU13335.1"/>
    <property type="molecule type" value="Genomic_DNA"/>
</dbReference>
<protein>
    <submittedName>
        <fullName evidence="2">Uncharacterized protein</fullName>
    </submittedName>
</protein>
<keyword evidence="1" id="KW-0472">Membrane</keyword>
<evidence type="ECO:0000313" key="2">
    <source>
        <dbReference type="EMBL" id="APU13335.1"/>
    </source>
</evidence>
<keyword evidence="1" id="KW-1133">Transmembrane helix</keyword>
<proteinExistence type="predicted"/>
<keyword evidence="3" id="KW-1185">Reference proteome</keyword>
<name>A0AAC9LAH5_9PSEU</name>
<feature type="transmembrane region" description="Helical" evidence="1">
    <location>
        <begin position="120"/>
        <end position="138"/>
    </location>
</feature>
<dbReference type="KEGG" id="acad:UA74_06310"/>
<dbReference type="AlphaFoldDB" id="A0AAC9LAH5"/>
<keyword evidence="1" id="KW-0812">Transmembrane</keyword>
<gene>
    <name evidence="2" type="ORF">UA74_06310</name>
</gene>
<sequence length="389" mass="40605">MRLLRFLRRPALLLLVASVLAVIVIETSLTGLPMALLGILTALLGAAAGVIVAQLVLQLGMLTGGLLTRAAITRVIIGVGPRLHAWTAARRTVVLRAVPLFLSVSVAAGREPVRLRMWGTGAWAALLGLASTAASWLVLSADSLGRGVAVGVTATVLASLVPRRDSSVTSIGWLVLSLPRIGAAEVAEMSASVLAGQITEALNAGRLADARAALAEMTDRHGDSWATAACRIAVWEAEGNYREAVGLAMRLSADESIELRRRTATLVGLAGLVVSAVEADQLPAAAALPAGGHALEQAEKLGFPAYKLHGTKAAFALLEGKTAEAIRLALLAEDFSHGPLARADNFATLARARMAAGDNRSAREALAQAEEHAAWWPRVVALRTRLDIA</sequence>
<reference evidence="3" key="1">
    <citation type="submission" date="2016-06" db="EMBL/GenBank/DDBJ databases">
        <title>Complete genome sequence of Actinoalloteichus fjordicus DSM 46855 (=ADI127-17), type strain of the new species Actinoalloteichus fjordicus.</title>
        <authorList>
            <person name="Ruckert C."/>
            <person name="Nouioui I."/>
            <person name="Willmese J."/>
            <person name="van Wezel G."/>
            <person name="Klenk H.-P."/>
            <person name="Kalinowski J."/>
            <person name="Zotchev S.B."/>
        </authorList>
    </citation>
    <scope>NUCLEOTIDE SEQUENCE [LARGE SCALE GENOMIC DNA]</scope>
    <source>
        <strain evidence="3">ADI127-7</strain>
    </source>
</reference>
<organism evidence="2 3">
    <name type="scientific">Actinoalloteichus fjordicus</name>
    <dbReference type="NCBI Taxonomy" id="1612552"/>
    <lineage>
        <taxon>Bacteria</taxon>
        <taxon>Bacillati</taxon>
        <taxon>Actinomycetota</taxon>
        <taxon>Actinomycetes</taxon>
        <taxon>Pseudonocardiales</taxon>
        <taxon>Pseudonocardiaceae</taxon>
        <taxon>Actinoalloteichus</taxon>
    </lineage>
</organism>